<protein>
    <submittedName>
        <fullName evidence="5">Conserved hypothetical ATP binding protein</fullName>
    </submittedName>
</protein>
<dbReference type="GO" id="GO:0016787">
    <property type="term" value="F:hydrolase activity"/>
    <property type="evidence" value="ECO:0007669"/>
    <property type="project" value="UniProtKB-KW"/>
</dbReference>
<dbReference type="Proteomes" id="UP000003835">
    <property type="component" value="Unassembled WGS sequence"/>
</dbReference>
<comment type="similarity">
    <text evidence="1">Belongs to the GPN-loop GTPase family.</text>
</comment>
<evidence type="ECO:0000313" key="5">
    <source>
        <dbReference type="EMBL" id="EDX74672.1"/>
    </source>
</evidence>
<dbReference type="AlphaFoldDB" id="B4VTV4"/>
<keyword evidence="2" id="KW-0547">Nucleotide-binding</keyword>
<dbReference type="SUPFAM" id="SSF52540">
    <property type="entry name" value="P-loop containing nucleoside triphosphate hydrolases"/>
    <property type="match status" value="1"/>
</dbReference>
<gene>
    <name evidence="5" type="ORF">MC7420_6150</name>
</gene>
<dbReference type="Gene3D" id="3.40.50.300">
    <property type="entry name" value="P-loop containing nucleotide triphosphate hydrolases"/>
    <property type="match status" value="1"/>
</dbReference>
<dbReference type="CDD" id="cd00882">
    <property type="entry name" value="Ras_like_GTPase"/>
    <property type="match status" value="1"/>
</dbReference>
<keyword evidence="6" id="KW-1185">Reference proteome</keyword>
<keyword evidence="4" id="KW-0342">GTP-binding</keyword>
<dbReference type="GO" id="GO:0005525">
    <property type="term" value="F:GTP binding"/>
    <property type="evidence" value="ECO:0007669"/>
    <property type="project" value="UniProtKB-KW"/>
</dbReference>
<dbReference type="InterPro" id="IPR052705">
    <property type="entry name" value="Gliding_Motility_GTPase"/>
</dbReference>
<dbReference type="STRING" id="118168.MC7420_6150"/>
<reference evidence="5 6" key="1">
    <citation type="submission" date="2008-07" db="EMBL/GenBank/DDBJ databases">
        <authorList>
            <person name="Tandeau de Marsac N."/>
            <person name="Ferriera S."/>
            <person name="Johnson J."/>
            <person name="Kravitz S."/>
            <person name="Beeson K."/>
            <person name="Sutton G."/>
            <person name="Rogers Y.-H."/>
            <person name="Friedman R."/>
            <person name="Frazier M."/>
            <person name="Venter J.C."/>
        </authorList>
    </citation>
    <scope>NUCLEOTIDE SEQUENCE [LARGE SCALE GENOMIC DNA]</scope>
    <source>
        <strain evidence="5 6">PCC 7420</strain>
    </source>
</reference>
<organism evidence="5 6">
    <name type="scientific">Coleofasciculus chthonoplastes PCC 7420</name>
    <dbReference type="NCBI Taxonomy" id="118168"/>
    <lineage>
        <taxon>Bacteria</taxon>
        <taxon>Bacillati</taxon>
        <taxon>Cyanobacteriota</taxon>
        <taxon>Cyanophyceae</taxon>
        <taxon>Coleofasciculales</taxon>
        <taxon>Coleofasciculaceae</taxon>
        <taxon>Coleofasciculus</taxon>
    </lineage>
</organism>
<dbReference type="PANTHER" id="PTHR42708:SF1">
    <property type="entry name" value="GLIDING MOTILITY PROTEIN MGLA"/>
    <property type="match status" value="1"/>
</dbReference>
<dbReference type="OrthoDB" id="4319884at2"/>
<dbReference type="Pfam" id="PF03029">
    <property type="entry name" value="ATP_bind_1"/>
    <property type="match status" value="1"/>
</dbReference>
<dbReference type="RefSeq" id="WP_006102003.1">
    <property type="nucleotide sequence ID" value="NZ_DS989852.1"/>
</dbReference>
<name>B4VTV4_9CYAN</name>
<sequence length="180" mass="20114">MKFLRVIVAGPVSSGKSTFVKTASDTGVIETERFATDSTSLLKPQTTVAFDFSRLILSPEMELHIYGTPGQSRFDFMWDLLIQRADAYILLVAAHRADDFSSAREILTYMHQRVQLPMLIGLTHTDCPNAKSVEDVTRELSCLNDVTCPSIVTVNPMDKTSVFNILMMIKSHILKEVDIS</sequence>
<dbReference type="eggNOG" id="COG2229">
    <property type="taxonomic scope" value="Bacteria"/>
</dbReference>
<evidence type="ECO:0000256" key="4">
    <source>
        <dbReference type="ARBA" id="ARBA00023134"/>
    </source>
</evidence>
<dbReference type="PANTHER" id="PTHR42708">
    <property type="entry name" value="ATP/GTP-BINDING PROTEIN-RELATED"/>
    <property type="match status" value="1"/>
</dbReference>
<proteinExistence type="inferred from homology"/>
<evidence type="ECO:0000256" key="3">
    <source>
        <dbReference type="ARBA" id="ARBA00022801"/>
    </source>
</evidence>
<evidence type="ECO:0000256" key="1">
    <source>
        <dbReference type="ARBA" id="ARBA00005290"/>
    </source>
</evidence>
<evidence type="ECO:0000256" key="2">
    <source>
        <dbReference type="ARBA" id="ARBA00022741"/>
    </source>
</evidence>
<dbReference type="InterPro" id="IPR027417">
    <property type="entry name" value="P-loop_NTPase"/>
</dbReference>
<dbReference type="EMBL" id="DS989852">
    <property type="protein sequence ID" value="EDX74672.1"/>
    <property type="molecule type" value="Genomic_DNA"/>
</dbReference>
<keyword evidence="3" id="KW-0378">Hydrolase</keyword>
<dbReference type="HOGENOM" id="CLU_077970_2_0_3"/>
<evidence type="ECO:0000313" key="6">
    <source>
        <dbReference type="Proteomes" id="UP000003835"/>
    </source>
</evidence>
<dbReference type="InterPro" id="IPR004130">
    <property type="entry name" value="Gpn"/>
</dbReference>
<accession>B4VTV4</accession>